<dbReference type="PANTHER" id="PTHR43695">
    <property type="entry name" value="PUTATIVE (AFU_ORTHOLOGUE AFUA_2G17250)-RELATED"/>
    <property type="match status" value="1"/>
</dbReference>
<proteinExistence type="inferred from homology"/>
<name>A0A8H3APQ6_9AGAM</name>
<accession>A0A8H3APQ6</accession>
<evidence type="ECO:0008006" key="5">
    <source>
        <dbReference type="Google" id="ProtNLM"/>
    </source>
</evidence>
<keyword evidence="2" id="KW-0378">Hydrolase</keyword>
<dbReference type="SUPFAM" id="SSF52266">
    <property type="entry name" value="SGNH hydrolase"/>
    <property type="match status" value="1"/>
</dbReference>
<reference evidence="3" key="1">
    <citation type="submission" date="2021-01" db="EMBL/GenBank/DDBJ databases">
        <authorList>
            <person name="Kaushik A."/>
        </authorList>
    </citation>
    <scope>NUCLEOTIDE SEQUENCE</scope>
    <source>
        <strain evidence="3">AG1-1C</strain>
    </source>
</reference>
<dbReference type="AlphaFoldDB" id="A0A8H3APQ6"/>
<dbReference type="Proteomes" id="UP000663846">
    <property type="component" value="Unassembled WGS sequence"/>
</dbReference>
<protein>
    <recommendedName>
        <fullName evidence="5">Rhamnogalacturonan acetylesterase</fullName>
    </recommendedName>
</protein>
<gene>
    <name evidence="3" type="ORF">RDB_LOCUS112106</name>
</gene>
<dbReference type="EMBL" id="CAJMWS010000328">
    <property type="protein sequence ID" value="CAE6432183.1"/>
    <property type="molecule type" value="Genomic_DNA"/>
</dbReference>
<evidence type="ECO:0000256" key="2">
    <source>
        <dbReference type="ARBA" id="ARBA00022801"/>
    </source>
</evidence>
<dbReference type="InterPro" id="IPR036514">
    <property type="entry name" value="SGNH_hydro_sf"/>
</dbReference>
<dbReference type="InterPro" id="IPR037459">
    <property type="entry name" value="RhgT-like"/>
</dbReference>
<comment type="similarity">
    <text evidence="1">Belongs to the 'GDSL' lipolytic enzyme family.</text>
</comment>
<organism evidence="3 4">
    <name type="scientific">Rhizoctonia solani</name>
    <dbReference type="NCBI Taxonomy" id="456999"/>
    <lineage>
        <taxon>Eukaryota</taxon>
        <taxon>Fungi</taxon>
        <taxon>Dikarya</taxon>
        <taxon>Basidiomycota</taxon>
        <taxon>Agaricomycotina</taxon>
        <taxon>Agaricomycetes</taxon>
        <taxon>Cantharellales</taxon>
        <taxon>Ceratobasidiaceae</taxon>
        <taxon>Rhizoctonia</taxon>
    </lineage>
</organism>
<evidence type="ECO:0000313" key="4">
    <source>
        <dbReference type="Proteomes" id="UP000663846"/>
    </source>
</evidence>
<sequence>MASHKASEGIEGWGVPLNNYLTGITLVNKAVSGRSARSYWREGKWAAVQASLKSGDFVDVFRPSALNLFLTQLLLFSNTNPRAVIEFGHNDGGSPSTSDRASVVGEGSETQKVTLSDGTVETVYTWPTYIKWMIDGAKSKGATAIISSTTPNNPFEGVTKINYTPGRFVTYAKNAAAAKGVPYVDHFTASLLYYDKLGKTVTESYFPNDHTHTNAAGANAVAWSFLSALRCPSAKGVLSQYINSSGQGAGARCTAP</sequence>
<evidence type="ECO:0000256" key="1">
    <source>
        <dbReference type="ARBA" id="ARBA00008668"/>
    </source>
</evidence>
<dbReference type="PANTHER" id="PTHR43695:SF1">
    <property type="entry name" value="RHAMNOGALACTURONAN ACETYLESTERASE"/>
    <property type="match status" value="1"/>
</dbReference>
<evidence type="ECO:0000313" key="3">
    <source>
        <dbReference type="EMBL" id="CAE6432183.1"/>
    </source>
</evidence>
<dbReference type="GO" id="GO:0016787">
    <property type="term" value="F:hydrolase activity"/>
    <property type="evidence" value="ECO:0007669"/>
    <property type="project" value="UniProtKB-KW"/>
</dbReference>
<comment type="caution">
    <text evidence="3">The sequence shown here is derived from an EMBL/GenBank/DDBJ whole genome shotgun (WGS) entry which is preliminary data.</text>
</comment>
<dbReference type="Gene3D" id="3.40.50.1110">
    <property type="entry name" value="SGNH hydrolase"/>
    <property type="match status" value="2"/>
</dbReference>